<proteinExistence type="predicted"/>
<reference evidence="2 3" key="1">
    <citation type="submission" date="2020-05" db="EMBL/GenBank/DDBJ databases">
        <authorList>
            <person name="Whitworth D."/>
        </authorList>
    </citation>
    <scope>NUCLEOTIDE SEQUENCE [LARGE SCALE GENOMIC DNA]</scope>
    <source>
        <strain evidence="2 3">AB043B</strain>
    </source>
</reference>
<keyword evidence="1" id="KW-0732">Signal</keyword>
<dbReference type="RefSeq" id="WP_120526305.1">
    <property type="nucleotide sequence ID" value="NZ_JABFJV010000009.1"/>
</dbReference>
<comment type="caution">
    <text evidence="2">The sequence shown here is derived from an EMBL/GenBank/DDBJ whole genome shotgun (WGS) entry which is preliminary data.</text>
</comment>
<accession>A0A3A8IHQ3</accession>
<gene>
    <name evidence="2" type="ORF">HMI49_03075</name>
</gene>
<dbReference type="AlphaFoldDB" id="A0A3A8IHQ3"/>
<organism evidence="2 3">
    <name type="scientific">Corallococcus exercitus</name>
    <dbReference type="NCBI Taxonomy" id="2316736"/>
    <lineage>
        <taxon>Bacteria</taxon>
        <taxon>Pseudomonadati</taxon>
        <taxon>Myxococcota</taxon>
        <taxon>Myxococcia</taxon>
        <taxon>Myxococcales</taxon>
        <taxon>Cystobacterineae</taxon>
        <taxon>Myxococcaceae</taxon>
        <taxon>Corallococcus</taxon>
    </lineage>
</organism>
<feature type="chain" id="PRO_5044076120" evidence="1">
    <location>
        <begin position="22"/>
        <end position="468"/>
    </location>
</feature>
<feature type="signal peptide" evidence="1">
    <location>
        <begin position="1"/>
        <end position="21"/>
    </location>
</feature>
<sequence length="468" mass="48796">MRPPLHFAVCLLMLGAAVARAEPPEVEATPGRVVLGKDTAVEVRVRVPKGAGPVRAAASSGTWAEERLEGGAERVFHWTPPSVRYPLWAVLAFWVEDGRAPDVTTVVLPLLGRTTLDVSTAPGAEVVVAVGDARFGPVKADGHGRAQVPVEVPPDAKEARVLATRGTLTTDRSAPLEVPANRPLVAALTPDPLPVEGGGWLIIAGDPERISASELTVEAEGATVKPVAPERARYTVQPRTDATDVSVSVRWSDAPAGDAVRLQGAVKPATARPAEGVIIPDHVILFPAHGVRIPTSRLTSLFLLGGAAFASGANGGPLLGLGVSVPLPLWRGRVAAEAEVGLRHASLDGRQGATDVHSRVWGVPLLLSARVTLFQRGSFQLDGRAGGGVLALSHHLSTDAIGTADVFPAVVDERRVRAMGFLAAQGAYQLGRWSILTEVRGALAPVETPSLRAELGGVSVSAGLRFVP</sequence>
<keyword evidence="3" id="KW-1185">Reference proteome</keyword>
<evidence type="ECO:0000313" key="3">
    <source>
        <dbReference type="Proteomes" id="UP000563426"/>
    </source>
</evidence>
<dbReference type="Proteomes" id="UP000563426">
    <property type="component" value="Unassembled WGS sequence"/>
</dbReference>
<evidence type="ECO:0000256" key="1">
    <source>
        <dbReference type="SAM" id="SignalP"/>
    </source>
</evidence>
<dbReference type="OrthoDB" id="5380354at2"/>
<evidence type="ECO:0000313" key="2">
    <source>
        <dbReference type="EMBL" id="NOK32190.1"/>
    </source>
</evidence>
<protein>
    <submittedName>
        <fullName evidence="2">Uncharacterized protein</fullName>
    </submittedName>
</protein>
<dbReference type="EMBL" id="JABFJV010000009">
    <property type="protein sequence ID" value="NOK32190.1"/>
    <property type="molecule type" value="Genomic_DNA"/>
</dbReference>
<name>A0A3A8IHQ3_9BACT</name>